<organism evidence="1 2">
    <name type="scientific">Botryotinia fuckeliana (strain T4)</name>
    <name type="common">Noble rot fungus</name>
    <name type="synonym">Botrytis cinerea</name>
    <dbReference type="NCBI Taxonomy" id="999810"/>
    <lineage>
        <taxon>Eukaryota</taxon>
        <taxon>Fungi</taxon>
        <taxon>Dikarya</taxon>
        <taxon>Ascomycota</taxon>
        <taxon>Pezizomycotina</taxon>
        <taxon>Leotiomycetes</taxon>
        <taxon>Helotiales</taxon>
        <taxon>Sclerotiniaceae</taxon>
        <taxon>Botrytis</taxon>
    </lineage>
</organism>
<protein>
    <submittedName>
        <fullName evidence="1">Uncharacterized protein</fullName>
    </submittedName>
</protein>
<accession>G2YD70</accession>
<dbReference type="InParanoid" id="G2YD70"/>
<evidence type="ECO:0000313" key="1">
    <source>
        <dbReference type="EMBL" id="CCD49718.1"/>
    </source>
</evidence>
<proteinExistence type="predicted"/>
<name>G2YD70_BOTF4</name>
<evidence type="ECO:0000313" key="2">
    <source>
        <dbReference type="Proteomes" id="UP000008177"/>
    </source>
</evidence>
<gene>
    <name evidence="1" type="ORF">BofuT4_uP094260.1</name>
</gene>
<dbReference type="HOGENOM" id="CLU_3350976_0_0_1"/>
<dbReference type="Proteomes" id="UP000008177">
    <property type="component" value="Unplaced contigs"/>
</dbReference>
<dbReference type="EMBL" id="FQ790321">
    <property type="protein sequence ID" value="CCD49718.1"/>
    <property type="molecule type" value="Genomic_DNA"/>
</dbReference>
<sequence length="37" mass="4115">MSQDRSAIPPDTRIMTVRVVYHDELTGRVAIDLASSI</sequence>
<dbReference type="AlphaFoldDB" id="G2YD70"/>
<reference evidence="2" key="1">
    <citation type="journal article" date="2011" name="PLoS Genet.">
        <title>Genomic analysis of the necrotrophic fungal pathogens Sclerotinia sclerotiorum and Botrytis cinerea.</title>
        <authorList>
            <person name="Amselem J."/>
            <person name="Cuomo C.A."/>
            <person name="van Kan J.A."/>
            <person name="Viaud M."/>
            <person name="Benito E.P."/>
            <person name="Couloux A."/>
            <person name="Coutinho P.M."/>
            <person name="de Vries R.P."/>
            <person name="Dyer P.S."/>
            <person name="Fillinger S."/>
            <person name="Fournier E."/>
            <person name="Gout L."/>
            <person name="Hahn M."/>
            <person name="Kohn L."/>
            <person name="Lapalu N."/>
            <person name="Plummer K.M."/>
            <person name="Pradier J.M."/>
            <person name="Quevillon E."/>
            <person name="Sharon A."/>
            <person name="Simon A."/>
            <person name="ten Have A."/>
            <person name="Tudzynski B."/>
            <person name="Tudzynski P."/>
            <person name="Wincker P."/>
            <person name="Andrew M."/>
            <person name="Anthouard V."/>
            <person name="Beever R.E."/>
            <person name="Beffa R."/>
            <person name="Benoit I."/>
            <person name="Bouzid O."/>
            <person name="Brault B."/>
            <person name="Chen Z."/>
            <person name="Choquer M."/>
            <person name="Collemare J."/>
            <person name="Cotton P."/>
            <person name="Danchin E.G."/>
            <person name="Da Silva C."/>
            <person name="Gautier A."/>
            <person name="Giraud C."/>
            <person name="Giraud T."/>
            <person name="Gonzalez C."/>
            <person name="Grossetete S."/>
            <person name="Guldener U."/>
            <person name="Henrissat B."/>
            <person name="Howlett B.J."/>
            <person name="Kodira C."/>
            <person name="Kretschmer M."/>
            <person name="Lappartient A."/>
            <person name="Leroch M."/>
            <person name="Levis C."/>
            <person name="Mauceli E."/>
            <person name="Neuveglise C."/>
            <person name="Oeser B."/>
            <person name="Pearson M."/>
            <person name="Poulain J."/>
            <person name="Poussereau N."/>
            <person name="Quesneville H."/>
            <person name="Rascle C."/>
            <person name="Schumacher J."/>
            <person name="Segurens B."/>
            <person name="Sexton A."/>
            <person name="Silva E."/>
            <person name="Sirven C."/>
            <person name="Soanes D.M."/>
            <person name="Talbot N.J."/>
            <person name="Templeton M."/>
            <person name="Yandava C."/>
            <person name="Yarden O."/>
            <person name="Zeng Q."/>
            <person name="Rollins J.A."/>
            <person name="Lebrun M.H."/>
            <person name="Dickman M."/>
        </authorList>
    </citation>
    <scope>NUCLEOTIDE SEQUENCE [LARGE SCALE GENOMIC DNA]</scope>
    <source>
        <strain evidence="2">T4</strain>
    </source>
</reference>